<dbReference type="InterPro" id="IPR016169">
    <property type="entry name" value="FAD-bd_PCMH_sub2"/>
</dbReference>
<dbReference type="GO" id="GO:0071949">
    <property type="term" value="F:FAD binding"/>
    <property type="evidence" value="ECO:0007669"/>
    <property type="project" value="InterPro"/>
</dbReference>
<gene>
    <name evidence="5" type="ORF">LCGC14_0636350</name>
</gene>
<dbReference type="Pfam" id="PF00941">
    <property type="entry name" value="FAD_binding_5"/>
    <property type="match status" value="1"/>
</dbReference>
<comment type="caution">
    <text evidence="5">The sequence shown here is derived from an EMBL/GenBank/DDBJ whole genome shotgun (WGS) entry which is preliminary data.</text>
</comment>
<dbReference type="PANTHER" id="PTHR42659:SF2">
    <property type="entry name" value="XANTHINE DEHYDROGENASE SUBUNIT C-RELATED"/>
    <property type="match status" value="1"/>
</dbReference>
<keyword evidence="3" id="KW-0560">Oxidoreductase</keyword>
<dbReference type="EMBL" id="LAZR01001134">
    <property type="protein sequence ID" value="KKN50084.1"/>
    <property type="molecule type" value="Genomic_DNA"/>
</dbReference>
<dbReference type="PANTHER" id="PTHR42659">
    <property type="entry name" value="XANTHINE DEHYDROGENASE SUBUNIT C-RELATED"/>
    <property type="match status" value="1"/>
</dbReference>
<dbReference type="InterPro" id="IPR002346">
    <property type="entry name" value="Mopterin_DH_FAD-bd"/>
</dbReference>
<accession>A0A0F9R5R6</accession>
<dbReference type="SUPFAM" id="SSF55447">
    <property type="entry name" value="CO dehydrogenase flavoprotein C-terminal domain-like"/>
    <property type="match status" value="1"/>
</dbReference>
<name>A0A0F9R5R6_9ZZZZ</name>
<evidence type="ECO:0000313" key="5">
    <source>
        <dbReference type="EMBL" id="KKN50084.1"/>
    </source>
</evidence>
<dbReference type="InterPro" id="IPR036318">
    <property type="entry name" value="FAD-bd_PCMH-like_sf"/>
</dbReference>
<feature type="domain" description="FAD-binding PCMH-type" evidence="4">
    <location>
        <begin position="5"/>
        <end position="181"/>
    </location>
</feature>
<reference evidence="5" key="1">
    <citation type="journal article" date="2015" name="Nature">
        <title>Complex archaea that bridge the gap between prokaryotes and eukaryotes.</title>
        <authorList>
            <person name="Spang A."/>
            <person name="Saw J.H."/>
            <person name="Jorgensen S.L."/>
            <person name="Zaremba-Niedzwiedzka K."/>
            <person name="Martijn J."/>
            <person name="Lind A.E."/>
            <person name="van Eijk R."/>
            <person name="Schleper C."/>
            <person name="Guy L."/>
            <person name="Ettema T.J."/>
        </authorList>
    </citation>
    <scope>NUCLEOTIDE SEQUENCE</scope>
</reference>
<dbReference type="InterPro" id="IPR005107">
    <property type="entry name" value="CO_DH_flav_C"/>
</dbReference>
<dbReference type="InterPro" id="IPR036683">
    <property type="entry name" value="CO_DH_flav_C_dom_sf"/>
</dbReference>
<keyword evidence="2" id="KW-0274">FAD</keyword>
<organism evidence="5">
    <name type="scientific">marine sediment metagenome</name>
    <dbReference type="NCBI Taxonomy" id="412755"/>
    <lineage>
        <taxon>unclassified sequences</taxon>
        <taxon>metagenomes</taxon>
        <taxon>ecological metagenomes</taxon>
    </lineage>
</organism>
<sequence length="294" mass="32272">MNTRILKAEFEYFTPNTIKEVLHLLDQYGSDANVIAGGTDLLVRMKNEVISPSHLINIMKISEMSFIKAEEGWLRIGAATKWHEVVEFCAKDRKYTALYEASCSLGKVQVRNMATIGGNLCTASPAADSAPALLVFNSRVKLTSAQGERIINLEDFFKGVNLTAMAPNEIMTEIQIPSINNGMGSAFMKITRVGADISKISCAVALERQGDICASCKIAMGAVAPVPMKIDQANKIVIGKKVDASLVEEMEKKVSEEINPITDIRSTAEYRRKTAAILLKDVFWKAWHRAGGDK</sequence>
<dbReference type="SUPFAM" id="SSF56176">
    <property type="entry name" value="FAD-binding/transporter-associated domain-like"/>
    <property type="match status" value="1"/>
</dbReference>
<dbReference type="GO" id="GO:0016491">
    <property type="term" value="F:oxidoreductase activity"/>
    <property type="evidence" value="ECO:0007669"/>
    <property type="project" value="UniProtKB-KW"/>
</dbReference>
<dbReference type="Gene3D" id="3.30.43.10">
    <property type="entry name" value="Uridine Diphospho-n-acetylenolpyruvylglucosamine Reductase, domain 2"/>
    <property type="match status" value="1"/>
</dbReference>
<evidence type="ECO:0000256" key="2">
    <source>
        <dbReference type="ARBA" id="ARBA00022827"/>
    </source>
</evidence>
<dbReference type="InterPro" id="IPR051312">
    <property type="entry name" value="Diverse_Substr_Oxidored"/>
</dbReference>
<keyword evidence="1" id="KW-0285">Flavoprotein</keyword>
<dbReference type="Gene3D" id="3.30.465.10">
    <property type="match status" value="1"/>
</dbReference>
<dbReference type="AlphaFoldDB" id="A0A0F9R5R6"/>
<dbReference type="Pfam" id="PF03450">
    <property type="entry name" value="CO_deh_flav_C"/>
    <property type="match status" value="1"/>
</dbReference>
<dbReference type="SMART" id="SM01092">
    <property type="entry name" value="CO_deh_flav_C"/>
    <property type="match status" value="1"/>
</dbReference>
<evidence type="ECO:0000256" key="1">
    <source>
        <dbReference type="ARBA" id="ARBA00022630"/>
    </source>
</evidence>
<proteinExistence type="predicted"/>
<dbReference type="InterPro" id="IPR016167">
    <property type="entry name" value="FAD-bd_PCMH_sub1"/>
</dbReference>
<dbReference type="PROSITE" id="PS51387">
    <property type="entry name" value="FAD_PCMH"/>
    <property type="match status" value="1"/>
</dbReference>
<dbReference type="InterPro" id="IPR016166">
    <property type="entry name" value="FAD-bd_PCMH"/>
</dbReference>
<evidence type="ECO:0000259" key="4">
    <source>
        <dbReference type="PROSITE" id="PS51387"/>
    </source>
</evidence>
<protein>
    <recommendedName>
        <fullName evidence="4">FAD-binding PCMH-type domain-containing protein</fullName>
    </recommendedName>
</protein>
<evidence type="ECO:0000256" key="3">
    <source>
        <dbReference type="ARBA" id="ARBA00023002"/>
    </source>
</evidence>
<dbReference type="Gene3D" id="3.30.390.50">
    <property type="entry name" value="CO dehydrogenase flavoprotein, C-terminal domain"/>
    <property type="match status" value="1"/>
</dbReference>